<sequence>MAETALTAIIQEVYVQGISTRAQRHRGQLGGNLVVAGYDETVLFVIAAAGIDADAILIKNSDRAGRIGIGRCNWAKASLTLPTLYLFLGRDHLEVPMMPHIRLVGLYVIGLNQGVFDETPSKVSPVHTCGVTCVVMEKNFGLRSTFQ</sequence>
<evidence type="ECO:0000313" key="1">
    <source>
        <dbReference type="EMBL" id="CAM75667.1"/>
    </source>
</evidence>
<name>A4TYG0_9PROT</name>
<proteinExistence type="predicted"/>
<dbReference type="AlphaFoldDB" id="A4TYG0"/>
<organism evidence="1">
    <name type="scientific">Magnetospirillum gryphiswaldense</name>
    <dbReference type="NCBI Taxonomy" id="55518"/>
    <lineage>
        <taxon>Bacteria</taxon>
        <taxon>Pseudomonadati</taxon>
        <taxon>Pseudomonadota</taxon>
        <taxon>Alphaproteobacteria</taxon>
        <taxon>Rhodospirillales</taxon>
        <taxon>Rhodospirillaceae</taxon>
        <taxon>Magnetospirillum</taxon>
    </lineage>
</organism>
<reference evidence="1" key="1">
    <citation type="journal article" date="2007" name="J. Bacteriol.">
        <title>Comparative genome analysis of four magnetotactic bacteria reveals a complex set of group-specific genes implicated in magnetosome biomineralization and function.</title>
        <authorList>
            <person name="Richter M."/>
            <person name="Kube M."/>
            <person name="Bazylinski D.A."/>
            <person name="Lombardot T."/>
            <person name="Gloeckner F.O."/>
            <person name="Reinhardt R."/>
            <person name="Schueler D."/>
        </authorList>
    </citation>
    <scope>NUCLEOTIDE SEQUENCE</scope>
    <source>
        <strain evidence="1">MSR-1</strain>
    </source>
</reference>
<protein>
    <submittedName>
        <fullName evidence="1">Uncharacterized protein</fullName>
    </submittedName>
</protein>
<dbReference type="EMBL" id="CU459003">
    <property type="protein sequence ID" value="CAM75667.1"/>
    <property type="molecule type" value="Genomic_DNA"/>
</dbReference>
<accession>A4TYG0</accession>
<gene>
    <name evidence="1" type="ORF">MGR_3390</name>
</gene>